<dbReference type="GO" id="GO:0022857">
    <property type="term" value="F:transmembrane transporter activity"/>
    <property type="evidence" value="ECO:0007669"/>
    <property type="project" value="InterPro"/>
</dbReference>
<feature type="transmembrane region" description="Helical" evidence="3">
    <location>
        <begin position="702"/>
        <end position="728"/>
    </location>
</feature>
<dbReference type="EMBL" id="RWJN01000117">
    <property type="protein sequence ID" value="TCD66900.1"/>
    <property type="molecule type" value="Genomic_DNA"/>
</dbReference>
<accession>A0A4R0RF50</accession>
<dbReference type="InterPro" id="IPR036259">
    <property type="entry name" value="MFS_trans_sf"/>
</dbReference>
<dbReference type="Pfam" id="PF07690">
    <property type="entry name" value="MFS_1"/>
    <property type="match status" value="1"/>
</dbReference>
<feature type="transmembrane region" description="Helical" evidence="3">
    <location>
        <begin position="613"/>
        <end position="640"/>
    </location>
</feature>
<evidence type="ECO:0000259" key="4">
    <source>
        <dbReference type="PROSITE" id="PS50850"/>
    </source>
</evidence>
<protein>
    <recommendedName>
        <fullName evidence="4">Major facilitator superfamily (MFS) profile domain-containing protein</fullName>
    </recommendedName>
</protein>
<evidence type="ECO:0000256" key="3">
    <source>
        <dbReference type="SAM" id="Phobius"/>
    </source>
</evidence>
<dbReference type="Proteomes" id="UP000292702">
    <property type="component" value="Unassembled WGS sequence"/>
</dbReference>
<dbReference type="PANTHER" id="PTHR11360:SF287">
    <property type="entry name" value="MFS MONOCARBOXYLATE TRANSPORTER"/>
    <property type="match status" value="1"/>
</dbReference>
<name>A0A4R0RF50_9APHY</name>
<dbReference type="InterPro" id="IPR050327">
    <property type="entry name" value="Proton-linked_MCT"/>
</dbReference>
<evidence type="ECO:0000313" key="6">
    <source>
        <dbReference type="Proteomes" id="UP000292702"/>
    </source>
</evidence>
<comment type="caution">
    <text evidence="5">The sequence shown here is derived from an EMBL/GenBank/DDBJ whole genome shotgun (WGS) entry which is preliminary data.</text>
</comment>
<dbReference type="PANTHER" id="PTHR11360">
    <property type="entry name" value="MONOCARBOXYLATE TRANSPORTER"/>
    <property type="match status" value="1"/>
</dbReference>
<evidence type="ECO:0000256" key="2">
    <source>
        <dbReference type="ARBA" id="ARBA00006727"/>
    </source>
</evidence>
<proteinExistence type="inferred from homology"/>
<dbReference type="Gene3D" id="1.20.1250.20">
    <property type="entry name" value="MFS general substrate transporter like domains"/>
    <property type="match status" value="2"/>
</dbReference>
<keyword evidence="3" id="KW-0812">Transmembrane</keyword>
<dbReference type="SUPFAM" id="SSF103473">
    <property type="entry name" value="MFS general substrate transporter"/>
    <property type="match status" value="1"/>
</dbReference>
<dbReference type="PROSITE" id="PS50850">
    <property type="entry name" value="MFS"/>
    <property type="match status" value="1"/>
</dbReference>
<comment type="subcellular location">
    <subcellularLocation>
        <location evidence="1">Membrane</location>
        <topology evidence="1">Multi-pass membrane protein</topology>
    </subcellularLocation>
</comment>
<evidence type="ECO:0000313" key="5">
    <source>
        <dbReference type="EMBL" id="TCD66900.1"/>
    </source>
</evidence>
<evidence type="ECO:0000256" key="1">
    <source>
        <dbReference type="ARBA" id="ARBA00004141"/>
    </source>
</evidence>
<feature type="transmembrane region" description="Helical" evidence="3">
    <location>
        <begin position="734"/>
        <end position="755"/>
    </location>
</feature>
<dbReference type="InterPro" id="IPR011701">
    <property type="entry name" value="MFS"/>
</dbReference>
<dbReference type="OrthoDB" id="2213137at2759"/>
<dbReference type="GO" id="GO:0016020">
    <property type="term" value="C:membrane"/>
    <property type="evidence" value="ECO:0007669"/>
    <property type="project" value="UniProtKB-SubCell"/>
</dbReference>
<dbReference type="InterPro" id="IPR020846">
    <property type="entry name" value="MFS_dom"/>
</dbReference>
<feature type="transmembrane region" description="Helical" evidence="3">
    <location>
        <begin position="581"/>
        <end position="601"/>
    </location>
</feature>
<keyword evidence="3" id="KW-0472">Membrane</keyword>
<sequence>MPRVSASRGSPRAPKNHARFWLQCGTNSLIRQDRPQSYDAAVKQARKFFPKPLEGKRIAFRTTYANVSADGQAVDLQTINLTQESWGSYIDTIEGLQIIAYGPGDRVGSTQTDERTIMLDVRHLDSDTARLQVTCTSVALWRDVVETFFKHMSSSTGDSSPADICLLWWAQPEGMSIYQTVGESLGDSEDAETVYIAPKQKLGQTLDKPMIYIWTAKSQRVTVNLTLPPEWEFASLFPIAPVTTSDSRQTTAWRMFTRGGGKLLDEETGLELMSLSCEMRSKVSTSACGFRLGDEDSVLLRVTESVGYLNSSLKALGLHVEARASFLRYFLPSFIGNEYIAIRFLSETLYSQVMNLDITPVPDVLVRIFMIFKGISSDEIGAWPRAQARVRDPAIRWRRVVGLPELDQLQDRNSFRILEWGAARRFQWLRAALPPSLLDLFGPGSTDGGDLHGGPISSADSSQTDVPLNAQQLPPVDRGRQAWTFCFCSFILETLVWGFGFSYGIFQAYYTTHTPFQEMSHLAVAAVGPTSVAIEYGEGIILAFFLNRYPDLYKQTMWAGLALSTISLFLSSFVSRIELLILLQGIGVGIGGGLLYWPGLFMTNEWFVRRRGLASGIIFAGSGLGGKSHALSIGFVFPLMVKALLDEVGFRWTLRIWAAFMAVVGIISVWLIRHRTPVPKFSSGRARPRLVPARLPFFKRSIFWVFSTATLLQAMSYFPVSLYIAIFAETVSSPLSATIVLSLFNSAGVVGQIVIGYLCDHLPYPRVMLVTTLASSLAAFLLWGFADTLPRVFAFAIVFGALSGGFSSAAFTASSESVGPNQEQASIAITAITFLKGVAAIVGPIISGLLLEAGQSTSLGKYGKFGFGPVEIFVGSCAAASSLSSIAVAVSRPKT</sequence>
<feature type="domain" description="Major facilitator superfamily (MFS) profile" evidence="4">
    <location>
        <begin position="702"/>
        <end position="895"/>
    </location>
</feature>
<feature type="transmembrane region" description="Helical" evidence="3">
    <location>
        <begin position="652"/>
        <end position="672"/>
    </location>
</feature>
<reference evidence="5 6" key="1">
    <citation type="submission" date="2018-11" db="EMBL/GenBank/DDBJ databases">
        <title>Genome assembly of Steccherinum ochraceum LE-BIN_3174, the white-rot fungus of the Steccherinaceae family (The Residual Polyporoid clade, Polyporales, Basidiomycota).</title>
        <authorList>
            <person name="Fedorova T.V."/>
            <person name="Glazunova O.A."/>
            <person name="Landesman E.O."/>
            <person name="Moiseenko K.V."/>
            <person name="Psurtseva N.V."/>
            <person name="Savinova O.S."/>
            <person name="Shakhova N.V."/>
            <person name="Tyazhelova T.V."/>
            <person name="Vasina D.V."/>
        </authorList>
    </citation>
    <scope>NUCLEOTIDE SEQUENCE [LARGE SCALE GENOMIC DNA]</scope>
    <source>
        <strain evidence="5 6">LE-BIN_3174</strain>
    </source>
</reference>
<feature type="transmembrane region" description="Helical" evidence="3">
    <location>
        <begin position="522"/>
        <end position="546"/>
    </location>
</feature>
<feature type="transmembrane region" description="Helical" evidence="3">
    <location>
        <begin position="767"/>
        <end position="786"/>
    </location>
</feature>
<organism evidence="5 6">
    <name type="scientific">Steccherinum ochraceum</name>
    <dbReference type="NCBI Taxonomy" id="92696"/>
    <lineage>
        <taxon>Eukaryota</taxon>
        <taxon>Fungi</taxon>
        <taxon>Dikarya</taxon>
        <taxon>Basidiomycota</taxon>
        <taxon>Agaricomycotina</taxon>
        <taxon>Agaricomycetes</taxon>
        <taxon>Polyporales</taxon>
        <taxon>Steccherinaceae</taxon>
        <taxon>Steccherinum</taxon>
    </lineage>
</organism>
<feature type="transmembrane region" description="Helical" evidence="3">
    <location>
        <begin position="482"/>
        <end position="510"/>
    </location>
</feature>
<dbReference type="AlphaFoldDB" id="A0A4R0RF50"/>
<feature type="transmembrane region" description="Helical" evidence="3">
    <location>
        <begin position="792"/>
        <end position="813"/>
    </location>
</feature>
<gene>
    <name evidence="5" type="ORF">EIP91_000739</name>
</gene>
<comment type="similarity">
    <text evidence="2">Belongs to the major facilitator superfamily. Monocarboxylate porter (TC 2.A.1.13) family.</text>
</comment>
<feature type="transmembrane region" description="Helical" evidence="3">
    <location>
        <begin position="825"/>
        <end position="850"/>
    </location>
</feature>
<keyword evidence="3" id="KW-1133">Transmembrane helix</keyword>
<keyword evidence="6" id="KW-1185">Reference proteome</keyword>
<feature type="transmembrane region" description="Helical" evidence="3">
    <location>
        <begin position="558"/>
        <end position="575"/>
    </location>
</feature>